<dbReference type="PRINTS" id="PR00237">
    <property type="entry name" value="GPCRRHODOPSN"/>
</dbReference>
<organism evidence="12 13">
    <name type="scientific">Chelydra serpentina</name>
    <name type="common">Snapping turtle</name>
    <name type="synonym">Testudo serpentina</name>
    <dbReference type="NCBI Taxonomy" id="8475"/>
    <lineage>
        <taxon>Eukaryota</taxon>
        <taxon>Metazoa</taxon>
        <taxon>Chordata</taxon>
        <taxon>Craniata</taxon>
        <taxon>Vertebrata</taxon>
        <taxon>Euteleostomi</taxon>
        <taxon>Archelosauria</taxon>
        <taxon>Testudinata</taxon>
        <taxon>Testudines</taxon>
        <taxon>Cryptodira</taxon>
        <taxon>Durocryptodira</taxon>
        <taxon>Americhelydia</taxon>
        <taxon>Chelydroidea</taxon>
        <taxon>Chelydridae</taxon>
        <taxon>Chelydra</taxon>
    </lineage>
</organism>
<keyword evidence="9" id="KW-0297">G-protein coupled receptor</keyword>
<comment type="similarity">
    <text evidence="9">Belongs to the G-protein coupled receptor 1 family.</text>
</comment>
<reference evidence="12" key="2">
    <citation type="submission" date="2025-09" db="UniProtKB">
        <authorList>
            <consortium name="Ensembl"/>
        </authorList>
    </citation>
    <scope>IDENTIFICATION</scope>
</reference>
<dbReference type="InterPro" id="IPR000276">
    <property type="entry name" value="GPCR_Rhodpsn"/>
</dbReference>
<evidence type="ECO:0000256" key="7">
    <source>
        <dbReference type="ARBA" id="ARBA00023136"/>
    </source>
</evidence>
<keyword evidence="13" id="KW-1185">Reference proteome</keyword>
<comment type="function">
    <text evidence="1">Odorant receptor.</text>
</comment>
<dbReference type="GO" id="GO:0005886">
    <property type="term" value="C:plasma membrane"/>
    <property type="evidence" value="ECO:0007669"/>
    <property type="project" value="UniProtKB-SubCell"/>
</dbReference>
<accession>A0A8C3S2G8</accession>
<dbReference type="GO" id="GO:0004930">
    <property type="term" value="F:G protein-coupled receptor activity"/>
    <property type="evidence" value="ECO:0007669"/>
    <property type="project" value="UniProtKB-KW"/>
</dbReference>
<evidence type="ECO:0000256" key="10">
    <source>
        <dbReference type="RuleBase" id="RU363047"/>
    </source>
</evidence>
<name>A0A8C3S2G8_CHESE</name>
<dbReference type="FunFam" id="1.20.1070.10:FF:000006">
    <property type="entry name" value="Olfactory receptor"/>
    <property type="match status" value="1"/>
</dbReference>
<evidence type="ECO:0000256" key="6">
    <source>
        <dbReference type="ARBA" id="ARBA00022989"/>
    </source>
</evidence>
<dbReference type="AlphaFoldDB" id="A0A8C3S2G8"/>
<feature type="transmembrane region" description="Helical" evidence="10">
    <location>
        <begin position="161"/>
        <end position="184"/>
    </location>
</feature>
<dbReference type="InterPro" id="IPR050402">
    <property type="entry name" value="OR51/52/56-like"/>
</dbReference>
<dbReference type="PROSITE" id="PS00237">
    <property type="entry name" value="G_PROTEIN_RECEP_F1_1"/>
    <property type="match status" value="1"/>
</dbReference>
<dbReference type="PROSITE" id="PS50262">
    <property type="entry name" value="G_PROTEIN_RECEP_F1_2"/>
    <property type="match status" value="1"/>
</dbReference>
<feature type="transmembrane region" description="Helical" evidence="10">
    <location>
        <begin position="47"/>
        <end position="70"/>
    </location>
</feature>
<evidence type="ECO:0000256" key="3">
    <source>
        <dbReference type="ARBA" id="ARBA00022606"/>
    </source>
</evidence>
<feature type="transmembrane region" description="Helical" evidence="10">
    <location>
        <begin position="259"/>
        <end position="281"/>
    </location>
</feature>
<dbReference type="Ensembl" id="ENSCSRT00000007939.1">
    <property type="protein sequence ID" value="ENSCSRP00000007690.1"/>
    <property type="gene ID" value="ENSCSRG00000005659.1"/>
</dbReference>
<proteinExistence type="inferred from homology"/>
<evidence type="ECO:0000256" key="8">
    <source>
        <dbReference type="ARBA" id="ARBA00023224"/>
    </source>
</evidence>
<feature type="transmembrane region" description="Helical" evidence="10">
    <location>
        <begin position="293"/>
        <end position="315"/>
    </location>
</feature>
<dbReference type="GO" id="GO:0004984">
    <property type="term" value="F:olfactory receptor activity"/>
    <property type="evidence" value="ECO:0007669"/>
    <property type="project" value="InterPro"/>
</dbReference>
<sequence>MKKSSKLLRPDQYIMSGPAMAAANLTPSNPATFLLLGIPGLEAAHVWISVPVCTMYVAIVVGNGAILLVVATEPALHRPMCYFLCMLAAIDLGASACTLPKLLCIFWFQAREIDAGACLAQMFFIHSLSMMESAVLLAMALDRYVAICAPLRYSSVFTGRLVAKLGVAAVARGALLMSPCPFLIQRLSFCRTNVIPHTYCEHMAVVKLACGDTSMNHAYGLSAALLVIGGDLLFIGLSYFLIVRAVLRLSSREARLKAFGTCSAHLCVILISYTPALFSFFTHRFGHHVAPPVHIILANLYLLFPPLLNPIVYGVRTREIRERVLRPLLYPGKQ</sequence>
<dbReference type="InterPro" id="IPR000725">
    <property type="entry name" value="Olfact_rcpt"/>
</dbReference>
<dbReference type="SMART" id="SM01381">
    <property type="entry name" value="7TM_GPCR_Srsx"/>
    <property type="match status" value="1"/>
</dbReference>
<keyword evidence="10" id="KW-1003">Cell membrane</keyword>
<feature type="transmembrane region" description="Helical" evidence="10">
    <location>
        <begin position="120"/>
        <end position="141"/>
    </location>
</feature>
<evidence type="ECO:0000259" key="11">
    <source>
        <dbReference type="PROSITE" id="PS50262"/>
    </source>
</evidence>
<dbReference type="CDD" id="cd15953">
    <property type="entry name" value="7tmA_OR52P-like"/>
    <property type="match status" value="1"/>
</dbReference>
<dbReference type="Proteomes" id="UP000694403">
    <property type="component" value="Unplaced"/>
</dbReference>
<evidence type="ECO:0000313" key="12">
    <source>
        <dbReference type="Ensembl" id="ENSCSRP00000007690.1"/>
    </source>
</evidence>
<feature type="transmembrane region" description="Helical" evidence="10">
    <location>
        <begin position="21"/>
        <end position="41"/>
    </location>
</feature>
<keyword evidence="6 10" id="KW-1133">Transmembrane helix</keyword>
<feature type="domain" description="G-protein coupled receptors family 1 profile" evidence="11">
    <location>
        <begin position="62"/>
        <end position="313"/>
    </location>
</feature>
<feature type="transmembrane region" description="Helical" evidence="10">
    <location>
        <begin position="223"/>
        <end position="247"/>
    </location>
</feature>
<keyword evidence="9" id="KW-0675">Receptor</keyword>
<feature type="transmembrane region" description="Helical" evidence="10">
    <location>
        <begin position="82"/>
        <end position="108"/>
    </location>
</feature>
<comment type="subcellular location">
    <subcellularLocation>
        <location evidence="10">Cell membrane</location>
        <topology evidence="10">Multi-pass membrane protein</topology>
    </subcellularLocation>
    <subcellularLocation>
        <location evidence="2">Membrane</location>
        <topology evidence="2">Multi-pass membrane protein</topology>
    </subcellularLocation>
</comment>
<dbReference type="Pfam" id="PF13853">
    <property type="entry name" value="7tm_4"/>
    <property type="match status" value="1"/>
</dbReference>
<reference evidence="12" key="1">
    <citation type="submission" date="2025-08" db="UniProtKB">
        <authorList>
            <consortium name="Ensembl"/>
        </authorList>
    </citation>
    <scope>IDENTIFICATION</scope>
</reference>
<dbReference type="SUPFAM" id="SSF81321">
    <property type="entry name" value="Family A G protein-coupled receptor-like"/>
    <property type="match status" value="1"/>
</dbReference>
<keyword evidence="5 10" id="KW-0552">Olfaction</keyword>
<keyword evidence="8 9" id="KW-0807">Transducer</keyword>
<dbReference type="PRINTS" id="PR00245">
    <property type="entry name" value="OLFACTORYR"/>
</dbReference>
<evidence type="ECO:0000256" key="2">
    <source>
        <dbReference type="ARBA" id="ARBA00004141"/>
    </source>
</evidence>
<evidence type="ECO:0000256" key="4">
    <source>
        <dbReference type="ARBA" id="ARBA00022692"/>
    </source>
</evidence>
<protein>
    <recommendedName>
        <fullName evidence="10">Olfactory receptor</fullName>
    </recommendedName>
</protein>
<keyword evidence="7 10" id="KW-0472">Membrane</keyword>
<dbReference type="Gene3D" id="1.20.1070.10">
    <property type="entry name" value="Rhodopsin 7-helix transmembrane proteins"/>
    <property type="match status" value="1"/>
</dbReference>
<keyword evidence="3 10" id="KW-0716">Sensory transduction</keyword>
<evidence type="ECO:0000256" key="5">
    <source>
        <dbReference type="ARBA" id="ARBA00022725"/>
    </source>
</evidence>
<evidence type="ECO:0000256" key="9">
    <source>
        <dbReference type="RuleBase" id="RU000688"/>
    </source>
</evidence>
<evidence type="ECO:0000313" key="13">
    <source>
        <dbReference type="Proteomes" id="UP000694403"/>
    </source>
</evidence>
<dbReference type="PANTHER" id="PTHR26450">
    <property type="entry name" value="OLFACTORY RECEPTOR 56B1-RELATED"/>
    <property type="match status" value="1"/>
</dbReference>
<dbReference type="InterPro" id="IPR017452">
    <property type="entry name" value="GPCR_Rhodpsn_7TM"/>
</dbReference>
<keyword evidence="4 9" id="KW-0812">Transmembrane</keyword>
<evidence type="ECO:0000256" key="1">
    <source>
        <dbReference type="ARBA" id="ARBA00002936"/>
    </source>
</evidence>
<dbReference type="PANTHER" id="PTHR26450:SF83">
    <property type="entry name" value="OLFACTORY RECEPTOR 52P1"/>
    <property type="match status" value="1"/>
</dbReference>